<evidence type="ECO:0000256" key="2">
    <source>
        <dbReference type="ARBA" id="ARBA00020484"/>
    </source>
</evidence>
<dbReference type="RefSeq" id="WP_192848040.1">
    <property type="nucleotide sequence ID" value="NZ_CAOAAS010000001.1"/>
</dbReference>
<feature type="region of interest" description="G1" evidence="7">
    <location>
        <begin position="23"/>
        <end position="30"/>
    </location>
</feature>
<proteinExistence type="inferred from homology"/>
<dbReference type="InterPro" id="IPR005662">
    <property type="entry name" value="GTPase_Era-like"/>
</dbReference>
<evidence type="ECO:0000256" key="3">
    <source>
        <dbReference type="ARBA" id="ARBA00022741"/>
    </source>
</evidence>
<feature type="region of interest" description="G5" evidence="7">
    <location>
        <begin position="161"/>
        <end position="163"/>
    </location>
</feature>
<feature type="region of interest" description="G2" evidence="7">
    <location>
        <begin position="49"/>
        <end position="53"/>
    </location>
</feature>
<dbReference type="InterPro" id="IPR005225">
    <property type="entry name" value="Small_GTP-bd"/>
</dbReference>
<evidence type="ECO:0000256" key="6">
    <source>
        <dbReference type="HAMAP-Rule" id="MF_00367"/>
    </source>
</evidence>
<dbReference type="PROSITE" id="PS51713">
    <property type="entry name" value="G_ERA"/>
    <property type="match status" value="1"/>
</dbReference>
<reference evidence="11 12" key="1">
    <citation type="submission" date="2020-09" db="EMBL/GenBank/DDBJ databases">
        <title>Bombella mellium and Bombella favum sp. nov., two novel species isolated from honey of Apis mellifera.</title>
        <authorList>
            <person name="Hilgarth M."/>
            <person name="Redwitz J."/>
            <person name="Ehrmann M.A."/>
            <person name="Vogel R.F."/>
            <person name="Jakob F."/>
        </authorList>
    </citation>
    <scope>NUCLEOTIDE SEQUENCE [LARGE SCALE GENOMIC DNA]</scope>
    <source>
        <strain evidence="11 12">MRM1</strain>
    </source>
</reference>
<accession>A0ABR9MN25</accession>
<feature type="region of interest" description="G3" evidence="7">
    <location>
        <begin position="70"/>
        <end position="73"/>
    </location>
</feature>
<evidence type="ECO:0000259" key="9">
    <source>
        <dbReference type="PROSITE" id="PS50823"/>
    </source>
</evidence>
<dbReference type="PANTHER" id="PTHR42698">
    <property type="entry name" value="GTPASE ERA"/>
    <property type="match status" value="1"/>
</dbReference>
<keyword evidence="3 6" id="KW-0547">Nucleotide-binding</keyword>
<evidence type="ECO:0000313" key="12">
    <source>
        <dbReference type="Proteomes" id="UP000599085"/>
    </source>
</evidence>
<dbReference type="EMBL" id="JADAQV010000001">
    <property type="protein sequence ID" value="MBE1722974.1"/>
    <property type="molecule type" value="Genomic_DNA"/>
</dbReference>
<evidence type="ECO:0000256" key="7">
    <source>
        <dbReference type="PROSITE-ProRule" id="PRU01050"/>
    </source>
</evidence>
<keyword evidence="5 6" id="KW-0342">GTP-binding</keyword>
<evidence type="ECO:0000256" key="8">
    <source>
        <dbReference type="RuleBase" id="RU003761"/>
    </source>
</evidence>
<dbReference type="InterPro" id="IPR009019">
    <property type="entry name" value="KH_sf_prok-type"/>
</dbReference>
<feature type="region of interest" description="G4" evidence="7">
    <location>
        <begin position="132"/>
        <end position="135"/>
    </location>
</feature>
<dbReference type="CDD" id="cd04163">
    <property type="entry name" value="Era"/>
    <property type="match status" value="1"/>
</dbReference>
<comment type="subcellular location">
    <subcellularLocation>
        <location evidence="6">Cytoplasm</location>
    </subcellularLocation>
    <subcellularLocation>
        <location evidence="6">Cell membrane</location>
        <topology evidence="6">Peripheral membrane protein</topology>
    </subcellularLocation>
</comment>
<dbReference type="InterPro" id="IPR027417">
    <property type="entry name" value="P-loop_NTPase"/>
</dbReference>
<comment type="subunit">
    <text evidence="6">Monomer.</text>
</comment>
<dbReference type="NCBIfam" id="TIGR00231">
    <property type="entry name" value="small_GTP"/>
    <property type="match status" value="1"/>
</dbReference>
<feature type="domain" description="KH type-2" evidence="9">
    <location>
        <begin position="213"/>
        <end position="290"/>
    </location>
</feature>
<comment type="function">
    <text evidence="6">An essential GTPase that binds both GDP and GTP, with rapid nucleotide exchange. Plays a role in 16S rRNA processing and 30S ribosomal subunit biogenesis and possibly also in cell cycle regulation and energy metabolism.</text>
</comment>
<organism evidence="11 12">
    <name type="scientific">Bombella apis</name>
    <dbReference type="NCBI Taxonomy" id="1785988"/>
    <lineage>
        <taxon>Bacteria</taxon>
        <taxon>Pseudomonadati</taxon>
        <taxon>Pseudomonadota</taxon>
        <taxon>Alphaproteobacteria</taxon>
        <taxon>Acetobacterales</taxon>
        <taxon>Acetobacteraceae</taxon>
        <taxon>Bombella</taxon>
    </lineage>
</organism>
<sequence length="308" mass="34203">MPEDTEKTATGGETRCGFVALVGAPNAGKSTLLNRMAGAKLSIVSPKAQTTRFRTLGIVMRDTAQIVFVDLPGIFKPRRRLDQAMVNAAWSGSQDADLNLLLVDSRIGLTDEIREIIARLKEGKRPVWLVLNKTDLIQRDQLLPLTKAITDLLPVEEVYMVSARSGDGVEGLLDGLARAMPVGPYHYPEDDLTDLPDRLLAAEIVREQVFLQTHEEIPYHATVETESFKTRKDGSIRIDVTIYVSRAGHKAILIGERGQRIREIGMRARKQLEGLLDAPCHLFLNVKERAAWDKETARLRALGLADYG</sequence>
<evidence type="ECO:0000259" key="10">
    <source>
        <dbReference type="PROSITE" id="PS51713"/>
    </source>
</evidence>
<comment type="similarity">
    <text evidence="1 6 7 8">Belongs to the TRAFAC class TrmE-Era-EngA-EngB-Septin-like GTPase superfamily. Era GTPase family.</text>
</comment>
<dbReference type="SUPFAM" id="SSF52540">
    <property type="entry name" value="P-loop containing nucleoside triphosphate hydrolases"/>
    <property type="match status" value="1"/>
</dbReference>
<keyword evidence="6" id="KW-0690">Ribosome biogenesis</keyword>
<comment type="caution">
    <text evidence="6">Lacks conserved residue(s) required for the propagation of feature annotation.</text>
</comment>
<dbReference type="Gene3D" id="3.40.50.300">
    <property type="entry name" value="P-loop containing nucleotide triphosphate hydrolases"/>
    <property type="match status" value="1"/>
</dbReference>
<dbReference type="Gene3D" id="3.30.300.20">
    <property type="match status" value="1"/>
</dbReference>
<name>A0ABR9MN25_9PROT</name>
<dbReference type="NCBIfam" id="TIGR00436">
    <property type="entry name" value="era"/>
    <property type="match status" value="1"/>
</dbReference>
<dbReference type="PRINTS" id="PR00326">
    <property type="entry name" value="GTP1OBG"/>
</dbReference>
<evidence type="ECO:0000313" key="11">
    <source>
        <dbReference type="EMBL" id="MBE1722974.1"/>
    </source>
</evidence>
<dbReference type="Proteomes" id="UP000599085">
    <property type="component" value="Unassembled WGS sequence"/>
</dbReference>
<dbReference type="InterPro" id="IPR006073">
    <property type="entry name" value="GTP-bd"/>
</dbReference>
<dbReference type="PANTHER" id="PTHR42698:SF1">
    <property type="entry name" value="GTPASE ERA, MITOCHONDRIAL"/>
    <property type="match status" value="1"/>
</dbReference>
<feature type="binding site" evidence="6">
    <location>
        <begin position="132"/>
        <end position="135"/>
    </location>
    <ligand>
        <name>GTP</name>
        <dbReference type="ChEBI" id="CHEBI:37565"/>
    </ligand>
</feature>
<keyword evidence="12" id="KW-1185">Reference proteome</keyword>
<protein>
    <recommendedName>
        <fullName evidence="2 6">GTPase Era</fullName>
    </recommendedName>
</protein>
<keyword evidence="6" id="KW-1003">Cell membrane</keyword>
<dbReference type="InterPro" id="IPR004044">
    <property type="entry name" value="KH_dom_type_2"/>
</dbReference>
<feature type="domain" description="Era-type G" evidence="10">
    <location>
        <begin position="15"/>
        <end position="182"/>
    </location>
</feature>
<dbReference type="InterPro" id="IPR015946">
    <property type="entry name" value="KH_dom-like_a/b"/>
</dbReference>
<dbReference type="NCBIfam" id="NF000908">
    <property type="entry name" value="PRK00089.1"/>
    <property type="match status" value="1"/>
</dbReference>
<gene>
    <name evidence="6 11" type="primary">era</name>
    <name evidence="11" type="ORF">IGM82_00885</name>
</gene>
<evidence type="ECO:0000256" key="1">
    <source>
        <dbReference type="ARBA" id="ARBA00007921"/>
    </source>
</evidence>
<evidence type="ECO:0000256" key="4">
    <source>
        <dbReference type="ARBA" id="ARBA00022884"/>
    </source>
</evidence>
<dbReference type="Pfam" id="PF07650">
    <property type="entry name" value="KH_2"/>
    <property type="match status" value="1"/>
</dbReference>
<dbReference type="CDD" id="cd22534">
    <property type="entry name" value="KH-II_Era"/>
    <property type="match status" value="1"/>
</dbReference>
<keyword evidence="6" id="KW-0699">rRNA-binding</keyword>
<evidence type="ECO:0000256" key="5">
    <source>
        <dbReference type="ARBA" id="ARBA00023134"/>
    </source>
</evidence>
<keyword evidence="6" id="KW-0472">Membrane</keyword>
<dbReference type="SUPFAM" id="SSF54814">
    <property type="entry name" value="Prokaryotic type KH domain (KH-domain type II)"/>
    <property type="match status" value="1"/>
</dbReference>
<dbReference type="Pfam" id="PF01926">
    <property type="entry name" value="MMR_HSR1"/>
    <property type="match status" value="1"/>
</dbReference>
<dbReference type="HAMAP" id="MF_00367">
    <property type="entry name" value="GTPase_Era"/>
    <property type="match status" value="1"/>
</dbReference>
<keyword evidence="6" id="KW-0963">Cytoplasm</keyword>
<keyword evidence="4 6" id="KW-0694">RNA-binding</keyword>
<dbReference type="PROSITE" id="PS50823">
    <property type="entry name" value="KH_TYPE_2"/>
    <property type="match status" value="1"/>
</dbReference>
<comment type="caution">
    <text evidence="11">The sequence shown here is derived from an EMBL/GenBank/DDBJ whole genome shotgun (WGS) entry which is preliminary data.</text>
</comment>
<dbReference type="InterPro" id="IPR030388">
    <property type="entry name" value="G_ERA_dom"/>
</dbReference>
<feature type="binding site" evidence="6">
    <location>
        <begin position="23"/>
        <end position="30"/>
    </location>
    <ligand>
        <name>GTP</name>
        <dbReference type="ChEBI" id="CHEBI:37565"/>
    </ligand>
</feature>